<dbReference type="PANTHER" id="PTHR42784">
    <property type="entry name" value="PYRANOSE 2-OXIDASE"/>
    <property type="match status" value="1"/>
</dbReference>
<evidence type="ECO:0000256" key="2">
    <source>
        <dbReference type="ARBA" id="ARBA00010790"/>
    </source>
</evidence>
<keyword evidence="4" id="KW-0274">FAD</keyword>
<organism evidence="8 9">
    <name type="scientific">Variovorax paradoxus</name>
    <dbReference type="NCBI Taxonomy" id="34073"/>
    <lineage>
        <taxon>Bacteria</taxon>
        <taxon>Pseudomonadati</taxon>
        <taxon>Pseudomonadota</taxon>
        <taxon>Betaproteobacteria</taxon>
        <taxon>Burkholderiales</taxon>
        <taxon>Comamonadaceae</taxon>
        <taxon>Variovorax</taxon>
    </lineage>
</organism>
<evidence type="ECO:0000313" key="8">
    <source>
        <dbReference type="EMBL" id="PZQ65181.1"/>
    </source>
</evidence>
<evidence type="ECO:0000256" key="3">
    <source>
        <dbReference type="ARBA" id="ARBA00022630"/>
    </source>
</evidence>
<dbReference type="AlphaFoldDB" id="A0A2W5PH08"/>
<accession>A0A2W5PH08</accession>
<comment type="similarity">
    <text evidence="2">Belongs to the GMC oxidoreductase family.</text>
</comment>
<comment type="cofactor">
    <cofactor evidence="1">
        <name>FAD</name>
        <dbReference type="ChEBI" id="CHEBI:57692"/>
    </cofactor>
</comment>
<feature type="domain" description="Glucose-methanol-choline oxidoreductase C-terminal" evidence="7">
    <location>
        <begin position="420"/>
        <end position="540"/>
    </location>
</feature>
<evidence type="ECO:0000256" key="1">
    <source>
        <dbReference type="ARBA" id="ARBA00001974"/>
    </source>
</evidence>
<reference evidence="8 9" key="1">
    <citation type="submission" date="2017-08" db="EMBL/GenBank/DDBJ databases">
        <title>Infants hospitalized years apart are colonized by the same room-sourced microbial strains.</title>
        <authorList>
            <person name="Brooks B."/>
            <person name="Olm M.R."/>
            <person name="Firek B.A."/>
            <person name="Baker R."/>
            <person name="Thomas B.C."/>
            <person name="Morowitz M.J."/>
            <person name="Banfield J.F."/>
        </authorList>
    </citation>
    <scope>NUCLEOTIDE SEQUENCE [LARGE SCALE GENOMIC DNA]</scope>
    <source>
        <strain evidence="8">S2_005_003_R2_41</strain>
    </source>
</reference>
<dbReference type="Pfam" id="PF05199">
    <property type="entry name" value="GMC_oxred_C"/>
    <property type="match status" value="1"/>
</dbReference>
<gene>
    <name evidence="8" type="ORF">DI563_25950</name>
</gene>
<evidence type="ECO:0000256" key="4">
    <source>
        <dbReference type="ARBA" id="ARBA00022827"/>
    </source>
</evidence>
<dbReference type="Pfam" id="PF01494">
    <property type="entry name" value="FAD_binding_3"/>
    <property type="match status" value="1"/>
</dbReference>
<dbReference type="InterPro" id="IPR007867">
    <property type="entry name" value="GMC_OxRtase_C"/>
</dbReference>
<keyword evidence="3" id="KW-0285">Flavoprotein</keyword>
<dbReference type="Proteomes" id="UP000249135">
    <property type="component" value="Unassembled WGS sequence"/>
</dbReference>
<dbReference type="GO" id="GO:0071949">
    <property type="term" value="F:FAD binding"/>
    <property type="evidence" value="ECO:0007669"/>
    <property type="project" value="InterPro"/>
</dbReference>
<name>A0A2W5PH08_VARPD</name>
<proteinExistence type="inferred from homology"/>
<evidence type="ECO:0000256" key="5">
    <source>
        <dbReference type="ARBA" id="ARBA00023002"/>
    </source>
</evidence>
<evidence type="ECO:0000259" key="6">
    <source>
        <dbReference type="Pfam" id="PF01494"/>
    </source>
</evidence>
<dbReference type="GO" id="GO:0016614">
    <property type="term" value="F:oxidoreductase activity, acting on CH-OH group of donors"/>
    <property type="evidence" value="ECO:0007669"/>
    <property type="project" value="InterPro"/>
</dbReference>
<evidence type="ECO:0000313" key="9">
    <source>
        <dbReference type="Proteomes" id="UP000249135"/>
    </source>
</evidence>
<comment type="caution">
    <text evidence="8">The sequence shown here is derived from an EMBL/GenBank/DDBJ whole genome shotgun (WGS) entry which is preliminary data.</text>
</comment>
<protein>
    <submittedName>
        <fullName evidence="8">GMC family oxidoreductase</fullName>
    </submittedName>
</protein>
<evidence type="ECO:0000259" key="7">
    <source>
        <dbReference type="Pfam" id="PF05199"/>
    </source>
</evidence>
<dbReference type="Gene3D" id="3.50.50.60">
    <property type="entry name" value="FAD/NAD(P)-binding domain"/>
    <property type="match status" value="2"/>
</dbReference>
<dbReference type="InterPro" id="IPR002938">
    <property type="entry name" value="FAD-bd"/>
</dbReference>
<dbReference type="InterPro" id="IPR036188">
    <property type="entry name" value="FAD/NAD-bd_sf"/>
</dbReference>
<dbReference type="SUPFAM" id="SSF51905">
    <property type="entry name" value="FAD/NAD(P)-binding domain"/>
    <property type="match status" value="1"/>
</dbReference>
<dbReference type="EMBL" id="QFPP01000510">
    <property type="protein sequence ID" value="PZQ65181.1"/>
    <property type="molecule type" value="Genomic_DNA"/>
</dbReference>
<dbReference type="InterPro" id="IPR051473">
    <property type="entry name" value="P2Ox-like"/>
</dbReference>
<dbReference type="PANTHER" id="PTHR42784:SF1">
    <property type="entry name" value="PYRANOSE 2-OXIDASE"/>
    <property type="match status" value="1"/>
</dbReference>
<sequence>MKQLPPGFTDGRTVPPDTAFSADVCIVGSGPVGLSMAEDLAARGLTVCMVESGGLEYDAAEHELCRAELGGDRAVDPHVIRTRQFGGLSNAWSIVYDRPTIGVRYVPFDAIDLEARPEIPHSGWPLGLNELRPWYESAQAVCELGEFAYDGSSQATPDLPCLDSVGGELRTTLFQFGPSSRFFLKSKDILARSGRVQVLLHTTALELATSEDDGHVKALQVGCLNGRRFRVVARSYVLATGAIENARLMLLSNGTNPAGVGNRHDVLGRYLMDHPQDHSSHIVPSSRAMYDRLGLYDLRATGGVGYMAKLGFSPEAIRHHDVLNMSFLLFPLDATSLSPAVNSFRSLVTGQSRFAPPPTLGGKLAAMARDPFSIVQHLYRFYAQPGVLSSIGRGGWSQVPHKSRTFVDHIEVVNQVEQYPHPDNRVVLGDGRDALGQRRLRYEFSWRPEDQDRFVRSRQLFGRLSQEAGLGRYHFDPEKPPGIPSSHHPMGTTRMHADPAQGVVDANCQVHGVDNLFVAGASVFPTGGYANPTLSAIALGLRLAAFLAALSPLLDLG</sequence>
<keyword evidence="5" id="KW-0560">Oxidoreductase</keyword>
<feature type="domain" description="FAD-binding" evidence="6">
    <location>
        <begin position="22"/>
        <end position="52"/>
    </location>
</feature>